<dbReference type="InterPro" id="IPR051449">
    <property type="entry name" value="ABC-2_transporter_component"/>
</dbReference>
<protein>
    <recommendedName>
        <fullName evidence="8">Transport permease protein</fullName>
    </recommendedName>
</protein>
<dbReference type="InterPro" id="IPR000412">
    <property type="entry name" value="ABC_2_transport"/>
</dbReference>
<comment type="caution">
    <text evidence="10">The sequence shown here is derived from an EMBL/GenBank/DDBJ whole genome shotgun (WGS) entry which is preliminary data.</text>
</comment>
<sequence>MIASVDILLDYLRQLANLCRKEFLAVLKDPANRVILVVPVILQSLLFGYGANFDLTNVPYAVLDQSRGEQSARLLARLDGTGVFHRVATLQSPDQIAGAIDSGRALLVLQFAADFETRLGAGGAAPLQVVLDGRNSTTAGNAAAQVRAVVADFNAALPAAARPAVTVQARAWFNPNLETRWNIMPGLIASLSMIQVMMLAALSVAREREQGTFDLLLVTPATPGQIMIGKALPAIAIGLLQSLLVVLIARWWFGVPMAGNALALGAGLLMFTLAIVGFGLSISALSDNMQQAMLYTFVLLVPLVLLSGLATPVRNMPEGFQIATYANPLRFAIDLVRRVYLEGATLGQVWHDFVPFVCLAALTLPLAAWLFRNRLV</sequence>
<keyword evidence="4 8" id="KW-1003">Cell membrane</keyword>
<gene>
    <name evidence="10" type="ORF">GCM10023144_10870</name>
</gene>
<comment type="subcellular location">
    <subcellularLocation>
        <location evidence="8">Cell inner membrane</location>
        <topology evidence="8">Multi-pass membrane protein</topology>
    </subcellularLocation>
    <subcellularLocation>
        <location evidence="1">Cell membrane</location>
        <topology evidence="1">Multi-pass membrane protein</topology>
    </subcellularLocation>
</comment>
<organism evidence="10 11">
    <name type="scientific">Pigmentiphaga soli</name>
    <dbReference type="NCBI Taxonomy" id="1007095"/>
    <lineage>
        <taxon>Bacteria</taxon>
        <taxon>Pseudomonadati</taxon>
        <taxon>Pseudomonadota</taxon>
        <taxon>Betaproteobacteria</taxon>
        <taxon>Burkholderiales</taxon>
        <taxon>Alcaligenaceae</taxon>
        <taxon>Pigmentiphaga</taxon>
    </lineage>
</organism>
<evidence type="ECO:0000256" key="3">
    <source>
        <dbReference type="ARBA" id="ARBA00022448"/>
    </source>
</evidence>
<feature type="transmembrane region" description="Helical" evidence="8">
    <location>
        <begin position="353"/>
        <end position="371"/>
    </location>
</feature>
<comment type="caution">
    <text evidence="8">Lacks conserved residue(s) required for the propagation of feature annotation.</text>
</comment>
<proteinExistence type="inferred from homology"/>
<evidence type="ECO:0000256" key="8">
    <source>
        <dbReference type="RuleBase" id="RU361157"/>
    </source>
</evidence>
<dbReference type="Proteomes" id="UP001501671">
    <property type="component" value="Unassembled WGS sequence"/>
</dbReference>
<evidence type="ECO:0000313" key="11">
    <source>
        <dbReference type="Proteomes" id="UP001501671"/>
    </source>
</evidence>
<dbReference type="PANTHER" id="PTHR30294">
    <property type="entry name" value="MEMBRANE COMPONENT OF ABC TRANSPORTER YHHJ-RELATED"/>
    <property type="match status" value="1"/>
</dbReference>
<dbReference type="InterPro" id="IPR013525">
    <property type="entry name" value="ABC2_TM"/>
</dbReference>
<comment type="similarity">
    <text evidence="2 8">Belongs to the ABC-2 integral membrane protein family.</text>
</comment>
<dbReference type="EMBL" id="BAABFO010000004">
    <property type="protein sequence ID" value="GAA4326882.1"/>
    <property type="molecule type" value="Genomic_DNA"/>
</dbReference>
<dbReference type="PANTHER" id="PTHR30294:SF44">
    <property type="entry name" value="MULTIDRUG ABC TRANSPORTER PERMEASE YBHR-RELATED"/>
    <property type="match status" value="1"/>
</dbReference>
<evidence type="ECO:0000313" key="10">
    <source>
        <dbReference type="EMBL" id="GAA4326882.1"/>
    </source>
</evidence>
<feature type="transmembrane region" description="Helical" evidence="8">
    <location>
        <begin position="231"/>
        <end position="253"/>
    </location>
</feature>
<dbReference type="RefSeq" id="WP_345247134.1">
    <property type="nucleotide sequence ID" value="NZ_BAABFO010000004.1"/>
</dbReference>
<evidence type="ECO:0000259" key="9">
    <source>
        <dbReference type="PROSITE" id="PS51012"/>
    </source>
</evidence>
<dbReference type="PRINTS" id="PR00164">
    <property type="entry name" value="ABC2TRNSPORT"/>
</dbReference>
<evidence type="ECO:0000256" key="1">
    <source>
        <dbReference type="ARBA" id="ARBA00004651"/>
    </source>
</evidence>
<reference evidence="11" key="1">
    <citation type="journal article" date="2019" name="Int. J. Syst. Evol. Microbiol.">
        <title>The Global Catalogue of Microorganisms (GCM) 10K type strain sequencing project: providing services to taxonomists for standard genome sequencing and annotation.</title>
        <authorList>
            <consortium name="The Broad Institute Genomics Platform"/>
            <consortium name="The Broad Institute Genome Sequencing Center for Infectious Disease"/>
            <person name="Wu L."/>
            <person name="Ma J."/>
        </authorList>
    </citation>
    <scope>NUCLEOTIDE SEQUENCE [LARGE SCALE GENOMIC DNA]</scope>
    <source>
        <strain evidence="11">JCM 17666</strain>
    </source>
</reference>
<keyword evidence="5 8" id="KW-0812">Transmembrane</keyword>
<feature type="transmembrane region" description="Helical" evidence="8">
    <location>
        <begin position="292"/>
        <end position="310"/>
    </location>
</feature>
<feature type="transmembrane region" description="Helical" evidence="8">
    <location>
        <begin position="259"/>
        <end position="280"/>
    </location>
</feature>
<evidence type="ECO:0000256" key="7">
    <source>
        <dbReference type="ARBA" id="ARBA00023136"/>
    </source>
</evidence>
<evidence type="ECO:0000256" key="5">
    <source>
        <dbReference type="ARBA" id="ARBA00022692"/>
    </source>
</evidence>
<keyword evidence="3 8" id="KW-0813">Transport</keyword>
<keyword evidence="6 8" id="KW-1133">Transmembrane helix</keyword>
<dbReference type="InterPro" id="IPR047817">
    <property type="entry name" value="ABC2_TM_bact-type"/>
</dbReference>
<dbReference type="Pfam" id="PF12698">
    <property type="entry name" value="ABC2_membrane_3"/>
    <property type="match status" value="1"/>
</dbReference>
<accession>A0ABP8GME7</accession>
<feature type="transmembrane region" description="Helical" evidence="8">
    <location>
        <begin position="183"/>
        <end position="205"/>
    </location>
</feature>
<dbReference type="PROSITE" id="PS51012">
    <property type="entry name" value="ABC_TM2"/>
    <property type="match status" value="1"/>
</dbReference>
<dbReference type="Gene3D" id="3.40.1710.10">
    <property type="entry name" value="abc type-2 transporter like domain"/>
    <property type="match status" value="1"/>
</dbReference>
<keyword evidence="11" id="KW-1185">Reference proteome</keyword>
<feature type="domain" description="ABC transmembrane type-2" evidence="9">
    <location>
        <begin position="143"/>
        <end position="374"/>
    </location>
</feature>
<keyword evidence="7 8" id="KW-0472">Membrane</keyword>
<name>A0ABP8GME7_9BURK</name>
<evidence type="ECO:0000256" key="6">
    <source>
        <dbReference type="ARBA" id="ARBA00022989"/>
    </source>
</evidence>
<evidence type="ECO:0000256" key="4">
    <source>
        <dbReference type="ARBA" id="ARBA00022475"/>
    </source>
</evidence>
<evidence type="ECO:0000256" key="2">
    <source>
        <dbReference type="ARBA" id="ARBA00007783"/>
    </source>
</evidence>